<organism evidence="1">
    <name type="scientific">Timspurckia oligopyrenoides</name>
    <dbReference type="NCBI Taxonomy" id="708627"/>
    <lineage>
        <taxon>Eukaryota</taxon>
        <taxon>Rhodophyta</taxon>
        <taxon>Bangiophyceae</taxon>
        <taxon>Porphyridiales</taxon>
        <taxon>Porphyridiaceae</taxon>
        <taxon>Timspurckia</taxon>
    </lineage>
</organism>
<evidence type="ECO:0000313" key="1">
    <source>
        <dbReference type="EMBL" id="CAD8821246.1"/>
    </source>
</evidence>
<protein>
    <submittedName>
        <fullName evidence="1">Uncharacterized protein</fullName>
    </submittedName>
</protein>
<dbReference type="AlphaFoldDB" id="A0A7S0ZGQ5"/>
<dbReference type="PANTHER" id="PTHR36897:SF2">
    <property type="entry name" value="OS10G0350800 PROTEIN"/>
    <property type="match status" value="1"/>
</dbReference>
<proteinExistence type="predicted"/>
<accession>A0A7S0ZGQ5</accession>
<dbReference type="EMBL" id="HBFP01007864">
    <property type="protein sequence ID" value="CAD8821246.1"/>
    <property type="molecule type" value="Transcribed_RNA"/>
</dbReference>
<reference evidence="1" key="1">
    <citation type="submission" date="2021-01" db="EMBL/GenBank/DDBJ databases">
        <authorList>
            <person name="Corre E."/>
            <person name="Pelletier E."/>
            <person name="Niang G."/>
            <person name="Scheremetjew M."/>
            <person name="Finn R."/>
            <person name="Kale V."/>
            <person name="Holt S."/>
            <person name="Cochrane G."/>
            <person name="Meng A."/>
            <person name="Brown T."/>
            <person name="Cohen L."/>
        </authorList>
    </citation>
    <scope>NUCLEOTIDE SEQUENCE</scope>
    <source>
        <strain evidence="1">CCMP3278</strain>
    </source>
</reference>
<sequence>MDGIGFVVVNLVIDSSVSKILQNRRVYDRKCKADDRRKRSIYSKNKNGSWSTCKHLMKSLQSDSSNNDELRMDEVVKVLENRGIQVKSTGWGTSFGYDFLVTEYTRRNAMLNDGDLSEKTIKKGAIRVGMISCLRFPGRIHIESVRVADFEQMQTLGKQLSHHWLQLGGLLGLLVALKAKEMRIEDIYGLAIDDSPDQHRRLVAFMKRLGCKEVRYVGDGLEHIGDRVIWGGRGLIMKLDPESTVQRFTKLIRKELQNAKQAGVQMK</sequence>
<name>A0A7S0ZGQ5_9RHOD</name>
<dbReference type="PANTHER" id="PTHR36897">
    <property type="entry name" value="OS10G0351100-LIKE PROTEIN"/>
    <property type="match status" value="1"/>
</dbReference>
<gene>
    <name evidence="1" type="ORF">TOLI1172_LOCUS5641</name>
</gene>